<organism evidence="1 2">
    <name type="scientific">Niallia taxi</name>
    <dbReference type="NCBI Taxonomy" id="2499688"/>
    <lineage>
        <taxon>Bacteria</taxon>
        <taxon>Bacillati</taxon>
        <taxon>Bacillota</taxon>
        <taxon>Bacilli</taxon>
        <taxon>Bacillales</taxon>
        <taxon>Bacillaceae</taxon>
        <taxon>Niallia</taxon>
    </lineage>
</organism>
<sequence>MKISKQQNAIILTGKAWQVRHMLKNYQKDYKFVKDWIDADTPQRKKEDKK</sequence>
<name>A0A437KEK0_9BACI</name>
<dbReference type="EMBL" id="RZTZ01000002">
    <property type="protein sequence ID" value="RVT65333.1"/>
    <property type="molecule type" value="Genomic_DNA"/>
</dbReference>
<comment type="caution">
    <text evidence="1">The sequence shown here is derived from an EMBL/GenBank/DDBJ whole genome shotgun (WGS) entry which is preliminary data.</text>
</comment>
<evidence type="ECO:0000313" key="1">
    <source>
        <dbReference type="EMBL" id="RVT65333.1"/>
    </source>
</evidence>
<protein>
    <submittedName>
        <fullName evidence="1">Z-ring formation inhibitor MciZ</fullName>
    </submittedName>
</protein>
<dbReference type="Proteomes" id="UP000288024">
    <property type="component" value="Unassembled WGS sequence"/>
</dbReference>
<dbReference type="AlphaFoldDB" id="A0A437KEK0"/>
<dbReference type="RefSeq" id="WP_127737552.1">
    <property type="nucleotide sequence ID" value="NZ_RZTZ01000002.1"/>
</dbReference>
<reference evidence="1 2" key="1">
    <citation type="submission" date="2019-01" db="EMBL/GenBank/DDBJ databases">
        <title>Bacillus sp. M5HDSG1-1, whole genome shotgun sequence.</title>
        <authorList>
            <person name="Tuo L."/>
        </authorList>
    </citation>
    <scope>NUCLEOTIDE SEQUENCE [LARGE SCALE GENOMIC DNA]</scope>
    <source>
        <strain evidence="1 2">M5HDSG1-1</strain>
    </source>
</reference>
<gene>
    <name evidence="1" type="primary">mciZ</name>
    <name evidence="1" type="ORF">EM808_07460</name>
</gene>
<dbReference type="InterPro" id="IPR025177">
    <property type="entry name" value="MciZ"/>
</dbReference>
<accession>A0A437KEK0</accession>
<keyword evidence="2" id="KW-1185">Reference proteome</keyword>
<proteinExistence type="predicted"/>
<evidence type="ECO:0000313" key="2">
    <source>
        <dbReference type="Proteomes" id="UP000288024"/>
    </source>
</evidence>
<dbReference type="Pfam" id="PF13072">
    <property type="entry name" value="MciZ"/>
    <property type="match status" value="1"/>
</dbReference>